<dbReference type="GO" id="GO:0016887">
    <property type="term" value="F:ATP hydrolysis activity"/>
    <property type="evidence" value="ECO:0007669"/>
    <property type="project" value="InterPro"/>
</dbReference>
<dbReference type="EMBL" id="JACHMM010000001">
    <property type="protein sequence ID" value="MBB5790135.1"/>
    <property type="molecule type" value="Genomic_DNA"/>
</dbReference>
<evidence type="ECO:0000313" key="5">
    <source>
        <dbReference type="Proteomes" id="UP000542813"/>
    </source>
</evidence>
<dbReference type="PANTHER" id="PTHR24220:SF685">
    <property type="entry name" value="ABC TRANSPORTER RELATED"/>
    <property type="match status" value="1"/>
</dbReference>
<keyword evidence="2 4" id="KW-0067">ATP-binding</keyword>
<sequence length="226" mass="23377">MLSLRNVSASYPGAGRPVLDGVTLDVPGGVAVGLLSPSGSGKTTLLRVAALLLAPSSGTVVIDGTELRGTRFAVPAAVRRSIGYVVQSPRSSANPRLTLRRIIAEPLSFAAGLRTPKAEAHAEQIAELADLVQLSPDLLDRLPHQVSDGQLQRACLARALAGSPRVLLCDEPTAMLDAPTTAVVMRVIARHVETGAAALIASHDRALLEATCPVRHTLGELSGAAA</sequence>
<dbReference type="AlphaFoldDB" id="A0A7W9LNB4"/>
<dbReference type="GO" id="GO:0022857">
    <property type="term" value="F:transmembrane transporter activity"/>
    <property type="evidence" value="ECO:0007669"/>
    <property type="project" value="TreeGrafter"/>
</dbReference>
<dbReference type="InterPro" id="IPR027417">
    <property type="entry name" value="P-loop_NTPase"/>
</dbReference>
<evidence type="ECO:0000256" key="2">
    <source>
        <dbReference type="ARBA" id="ARBA00022840"/>
    </source>
</evidence>
<name>A0A7W9LNB4_9ACTN</name>
<protein>
    <submittedName>
        <fullName evidence="4">Peptide/nickel transport system ATP-binding protein</fullName>
    </submittedName>
</protein>
<dbReference type="Pfam" id="PF00005">
    <property type="entry name" value="ABC_tran"/>
    <property type="match status" value="1"/>
</dbReference>
<proteinExistence type="predicted"/>
<feature type="domain" description="ABC transporter" evidence="3">
    <location>
        <begin position="2"/>
        <end position="226"/>
    </location>
</feature>
<dbReference type="InterPro" id="IPR003439">
    <property type="entry name" value="ABC_transporter-like_ATP-bd"/>
</dbReference>
<evidence type="ECO:0000256" key="1">
    <source>
        <dbReference type="ARBA" id="ARBA00022741"/>
    </source>
</evidence>
<dbReference type="PANTHER" id="PTHR24220">
    <property type="entry name" value="IMPORT ATP-BINDING PROTEIN"/>
    <property type="match status" value="1"/>
</dbReference>
<keyword evidence="5" id="KW-1185">Reference proteome</keyword>
<dbReference type="GO" id="GO:0005886">
    <property type="term" value="C:plasma membrane"/>
    <property type="evidence" value="ECO:0007669"/>
    <property type="project" value="TreeGrafter"/>
</dbReference>
<dbReference type="SUPFAM" id="SSF52540">
    <property type="entry name" value="P-loop containing nucleoside triphosphate hydrolases"/>
    <property type="match status" value="1"/>
</dbReference>
<organism evidence="4 5">
    <name type="scientific">Jiangella mangrovi</name>
    <dbReference type="NCBI Taxonomy" id="1524084"/>
    <lineage>
        <taxon>Bacteria</taxon>
        <taxon>Bacillati</taxon>
        <taxon>Actinomycetota</taxon>
        <taxon>Actinomycetes</taxon>
        <taxon>Jiangellales</taxon>
        <taxon>Jiangellaceae</taxon>
        <taxon>Jiangella</taxon>
    </lineage>
</organism>
<dbReference type="InterPro" id="IPR003593">
    <property type="entry name" value="AAA+_ATPase"/>
</dbReference>
<dbReference type="GO" id="GO:0005524">
    <property type="term" value="F:ATP binding"/>
    <property type="evidence" value="ECO:0007669"/>
    <property type="project" value="UniProtKB-KW"/>
</dbReference>
<gene>
    <name evidence="4" type="ORF">HD601_004710</name>
</gene>
<dbReference type="InterPro" id="IPR015854">
    <property type="entry name" value="ABC_transpr_LolD-like"/>
</dbReference>
<evidence type="ECO:0000313" key="4">
    <source>
        <dbReference type="EMBL" id="MBB5790135.1"/>
    </source>
</evidence>
<dbReference type="Gene3D" id="3.40.50.300">
    <property type="entry name" value="P-loop containing nucleotide triphosphate hydrolases"/>
    <property type="match status" value="1"/>
</dbReference>
<dbReference type="PROSITE" id="PS50893">
    <property type="entry name" value="ABC_TRANSPORTER_2"/>
    <property type="match status" value="1"/>
</dbReference>
<dbReference type="Proteomes" id="UP000542813">
    <property type="component" value="Unassembled WGS sequence"/>
</dbReference>
<reference evidence="4 5" key="1">
    <citation type="submission" date="2020-08" db="EMBL/GenBank/DDBJ databases">
        <title>Sequencing the genomes of 1000 actinobacteria strains.</title>
        <authorList>
            <person name="Klenk H.-P."/>
        </authorList>
    </citation>
    <scope>NUCLEOTIDE SEQUENCE [LARGE SCALE GENOMIC DNA]</scope>
    <source>
        <strain evidence="4 5">DSM 102122</strain>
    </source>
</reference>
<dbReference type="RefSeq" id="WP_184825976.1">
    <property type="nucleotide sequence ID" value="NZ_JACHMM010000001.1"/>
</dbReference>
<comment type="caution">
    <text evidence="4">The sequence shown here is derived from an EMBL/GenBank/DDBJ whole genome shotgun (WGS) entry which is preliminary data.</text>
</comment>
<accession>A0A7W9LNB4</accession>
<evidence type="ECO:0000259" key="3">
    <source>
        <dbReference type="PROSITE" id="PS50893"/>
    </source>
</evidence>
<keyword evidence="1" id="KW-0547">Nucleotide-binding</keyword>
<dbReference type="SMART" id="SM00382">
    <property type="entry name" value="AAA"/>
    <property type="match status" value="1"/>
</dbReference>